<proteinExistence type="predicted"/>
<dbReference type="AlphaFoldDB" id="A0A517YAA2"/>
<gene>
    <name evidence="1" type="ORF">ETAA8_22050</name>
</gene>
<sequence length="396" mass="43871">MHQPGLRFRALVLGSLTALLVLTGLAKAAPPWAQLIPFQKKPAPARTVASAVDYSLTEQHGPWLILCTTFVGNAGEDGGGDGEAQAHEFARELRTRYRLQAYVYRQHFDYTQPEVGLGFNRFGGAKKMKPMRPVEFNEYAVMVGNFDSVNDPLLEKTLAQVKTLRPAMLTPGKPQPGQRSATSALSQPLDRIREYYRSIAPTEERKSKGPLAKAFVTRNPLLPDEYFVAKGLDPFLVEMNKNVPHSLLRNPKKYTVKVATFRGVDTMKPKEFEKLTNERQGDSKIDQAAISARNLCVALRDKGVEAYEFHDTSESIVTIGSFDSVGEERADGKTEINPAVHRIMLEYAAQQQALPNTTQMGIVPKKLAGISFDTQPIPVEVPRQSLAATYNSSALR</sequence>
<dbReference type="EMBL" id="CP036274">
    <property type="protein sequence ID" value="QDU27121.1"/>
    <property type="molecule type" value="Genomic_DNA"/>
</dbReference>
<organism evidence="1 2">
    <name type="scientific">Anatilimnocola aggregata</name>
    <dbReference type="NCBI Taxonomy" id="2528021"/>
    <lineage>
        <taxon>Bacteria</taxon>
        <taxon>Pseudomonadati</taxon>
        <taxon>Planctomycetota</taxon>
        <taxon>Planctomycetia</taxon>
        <taxon>Pirellulales</taxon>
        <taxon>Pirellulaceae</taxon>
        <taxon>Anatilimnocola</taxon>
    </lineage>
</organism>
<keyword evidence="2" id="KW-1185">Reference proteome</keyword>
<reference evidence="1 2" key="1">
    <citation type="submission" date="2019-02" db="EMBL/GenBank/DDBJ databases">
        <title>Deep-cultivation of Planctomycetes and their phenomic and genomic characterization uncovers novel biology.</title>
        <authorList>
            <person name="Wiegand S."/>
            <person name="Jogler M."/>
            <person name="Boedeker C."/>
            <person name="Pinto D."/>
            <person name="Vollmers J."/>
            <person name="Rivas-Marin E."/>
            <person name="Kohn T."/>
            <person name="Peeters S.H."/>
            <person name="Heuer A."/>
            <person name="Rast P."/>
            <person name="Oberbeckmann S."/>
            <person name="Bunk B."/>
            <person name="Jeske O."/>
            <person name="Meyerdierks A."/>
            <person name="Storesund J.E."/>
            <person name="Kallscheuer N."/>
            <person name="Luecker S."/>
            <person name="Lage O.M."/>
            <person name="Pohl T."/>
            <person name="Merkel B.J."/>
            <person name="Hornburger P."/>
            <person name="Mueller R.-W."/>
            <person name="Bruemmer F."/>
            <person name="Labrenz M."/>
            <person name="Spormann A.M."/>
            <person name="Op den Camp H."/>
            <person name="Overmann J."/>
            <person name="Amann R."/>
            <person name="Jetten M.S.M."/>
            <person name="Mascher T."/>
            <person name="Medema M.H."/>
            <person name="Devos D.P."/>
            <person name="Kaster A.-K."/>
            <person name="Ovreas L."/>
            <person name="Rohde M."/>
            <person name="Galperin M.Y."/>
            <person name="Jogler C."/>
        </authorList>
    </citation>
    <scope>NUCLEOTIDE SEQUENCE [LARGE SCALE GENOMIC DNA]</scope>
    <source>
        <strain evidence="1 2">ETA_A8</strain>
    </source>
</reference>
<dbReference type="RefSeq" id="WP_145087994.1">
    <property type="nucleotide sequence ID" value="NZ_CP036274.1"/>
</dbReference>
<protein>
    <submittedName>
        <fullName evidence="1">Uncharacterized protein</fullName>
    </submittedName>
</protein>
<name>A0A517YAA2_9BACT</name>
<evidence type="ECO:0000313" key="2">
    <source>
        <dbReference type="Proteomes" id="UP000315017"/>
    </source>
</evidence>
<dbReference type="KEGG" id="aagg:ETAA8_22050"/>
<accession>A0A517YAA2</accession>
<evidence type="ECO:0000313" key="1">
    <source>
        <dbReference type="EMBL" id="QDU27121.1"/>
    </source>
</evidence>
<dbReference type="Proteomes" id="UP000315017">
    <property type="component" value="Chromosome"/>
</dbReference>
<dbReference type="OrthoDB" id="248327at2"/>